<feature type="domain" description="DUF2828" evidence="1">
    <location>
        <begin position="220"/>
        <end position="299"/>
    </location>
</feature>
<evidence type="ECO:0000313" key="3">
    <source>
        <dbReference type="EMBL" id="VVA32357.1"/>
    </source>
</evidence>
<feature type="domain" description="DUF2828" evidence="1">
    <location>
        <begin position="93"/>
        <end position="205"/>
    </location>
</feature>
<dbReference type="Proteomes" id="UP001054821">
    <property type="component" value="Chromosome 7"/>
</dbReference>
<evidence type="ECO:0000313" key="5">
    <source>
        <dbReference type="Proteomes" id="UP001054821"/>
    </source>
</evidence>
<reference evidence="2 5" key="3">
    <citation type="journal article" date="2022" name="G3 (Bethesda)">
        <title>Whole-genome sequence and methylome profiling of the almond [Prunus dulcis (Mill.) D.A. Webb] cultivar 'Nonpareil'.</title>
        <authorList>
            <person name="D'Amico-Willman K.M."/>
            <person name="Ouma W.Z."/>
            <person name="Meulia T."/>
            <person name="Sideli G.M."/>
            <person name="Gradziel T.M."/>
            <person name="Fresnedo-Ramirez J."/>
        </authorList>
    </citation>
    <scope>NUCLEOTIDE SEQUENCE [LARGE SCALE GENOMIC DNA]</scope>
    <source>
        <strain evidence="2">Clone GOH B32 T37-40</strain>
    </source>
</reference>
<dbReference type="InterPro" id="IPR058580">
    <property type="entry name" value="DUF2828"/>
</dbReference>
<keyword evidence="5" id="KW-1185">Reference proteome</keyword>
<dbReference type="InParanoid" id="A0A5E4FXY4"/>
<dbReference type="EMBL" id="CABIKO010000245">
    <property type="protein sequence ID" value="VVA32357.1"/>
    <property type="molecule type" value="Genomic_DNA"/>
</dbReference>
<proteinExistence type="predicted"/>
<dbReference type="Pfam" id="PF11443">
    <property type="entry name" value="DUF2828"/>
    <property type="match status" value="2"/>
</dbReference>
<reference evidence="3" key="1">
    <citation type="submission" date="2019-07" db="EMBL/GenBank/DDBJ databases">
        <authorList>
            <person name="Alioto T."/>
            <person name="Alioto T."/>
            <person name="Gomez Garrido J."/>
        </authorList>
    </citation>
    <scope>NUCLEOTIDE SEQUENCE</scope>
</reference>
<dbReference type="Proteomes" id="UP000327085">
    <property type="component" value="Chromosome 7"/>
</dbReference>
<organism evidence="3 4">
    <name type="scientific">Prunus dulcis</name>
    <name type="common">Almond</name>
    <name type="synonym">Amygdalus dulcis</name>
    <dbReference type="NCBI Taxonomy" id="3755"/>
    <lineage>
        <taxon>Eukaryota</taxon>
        <taxon>Viridiplantae</taxon>
        <taxon>Streptophyta</taxon>
        <taxon>Embryophyta</taxon>
        <taxon>Tracheophyta</taxon>
        <taxon>Spermatophyta</taxon>
        <taxon>Magnoliopsida</taxon>
        <taxon>eudicotyledons</taxon>
        <taxon>Gunneridae</taxon>
        <taxon>Pentapetalae</taxon>
        <taxon>rosids</taxon>
        <taxon>fabids</taxon>
        <taxon>Rosales</taxon>
        <taxon>Rosaceae</taxon>
        <taxon>Amygdaloideae</taxon>
        <taxon>Amygdaleae</taxon>
        <taxon>Prunus</taxon>
    </lineage>
</organism>
<name>A0A5E4FXY4_PRUDU</name>
<evidence type="ECO:0000259" key="1">
    <source>
        <dbReference type="Pfam" id="PF11443"/>
    </source>
</evidence>
<dbReference type="InterPro" id="IPR011205">
    <property type="entry name" value="UCP015417_vWA"/>
</dbReference>
<reference evidence="4" key="2">
    <citation type="journal article" date="2020" name="Plant J.">
        <title>Transposons played a major role in the diversification between the closely related almond and peach genomes: results from the almond genome sequence.</title>
        <authorList>
            <person name="Alioto T."/>
            <person name="Alexiou K.G."/>
            <person name="Bardil A."/>
            <person name="Barteri F."/>
            <person name="Castanera R."/>
            <person name="Cruz F."/>
            <person name="Dhingra A."/>
            <person name="Duval H."/>
            <person name="Fernandez I Marti A."/>
            <person name="Frias L."/>
            <person name="Galan B."/>
            <person name="Garcia J.L."/>
            <person name="Howad W."/>
            <person name="Gomez-Garrido J."/>
            <person name="Gut M."/>
            <person name="Julca I."/>
            <person name="Morata J."/>
            <person name="Puigdomenech P."/>
            <person name="Ribeca P."/>
            <person name="Rubio Cabetas M.J."/>
            <person name="Vlasova A."/>
            <person name="Wirthensohn M."/>
            <person name="Garcia-Mas J."/>
            <person name="Gabaldon T."/>
            <person name="Casacuberta J.M."/>
            <person name="Arus P."/>
        </authorList>
    </citation>
    <scope>NUCLEOTIDE SEQUENCE [LARGE SCALE GENOMIC DNA]</scope>
    <source>
        <strain evidence="4">cv. Texas</strain>
    </source>
</reference>
<dbReference type="AlphaFoldDB" id="A0A5E4FXY4"/>
<dbReference type="EMBL" id="JAJFAZ020000007">
    <property type="protein sequence ID" value="KAI5318527.1"/>
    <property type="molecule type" value="Genomic_DNA"/>
</dbReference>
<gene>
    <name evidence="3" type="ORF">ALMOND_2B027411</name>
    <name evidence="2" type="ORF">L3X38_038235</name>
</gene>
<dbReference type="Gramene" id="VVA32357">
    <property type="protein sequence ID" value="VVA32357"/>
    <property type="gene ID" value="Prudul26B027411"/>
</dbReference>
<evidence type="ECO:0000313" key="2">
    <source>
        <dbReference type="EMBL" id="KAI5318527.1"/>
    </source>
</evidence>
<dbReference type="PANTHER" id="PTHR31373">
    <property type="entry name" value="OS06G0652100 PROTEIN"/>
    <property type="match status" value="1"/>
</dbReference>
<accession>A0A5E4FXY4</accession>
<sequence length="404" mass="46222">MMIQMNKAVEPGQACLTSVNRYKAAAAGGCHRNRNLVNDVGKRKLGGNIFISSPSQLVVAPTTPIERRRLMATSNANADIANNNSLWPSIPSSSYGDPCLDLFFNALRPEWRDANPCLTHLEQLLPLAWSHNPLTTLKLIFTFNSKDFSDTKFDTAVLWLHHNHPKTLLRNLHSIANLPLVRYPRHWGWWYNLVQILYKVLVPKSDDDQDDDAAAHLRLHPERYDCHPDYRLLHDRVIDIFVECLKSDTDKMNSDLLVSRPAECCTSTRLGHDHWTGTIFLLESIARRLAPPELDQSQQWKLKWLRNEFLGPMTIYYNAESPVWLRMEGNGGVIVPKAAAKGDGLVRKEDFQEEAELQWKAMVEDIKQREGLGKFKNCLVVGYGGLGYKEWSYPEAGWKFWCLK</sequence>
<evidence type="ECO:0000313" key="4">
    <source>
        <dbReference type="Proteomes" id="UP000327085"/>
    </source>
</evidence>
<protein>
    <submittedName>
        <fullName evidence="3">PREDICTED: LOW QUALITY PROTEIN</fullName>
    </submittedName>
</protein>
<dbReference type="PANTHER" id="PTHR31373:SF17">
    <property type="entry name" value="OS06G0652100 PROTEIN"/>
    <property type="match status" value="1"/>
</dbReference>